<dbReference type="EMBL" id="QZWG01000017">
    <property type="protein sequence ID" value="RZB58719.1"/>
    <property type="molecule type" value="Genomic_DNA"/>
</dbReference>
<gene>
    <name evidence="3" type="ORF">D0Y65_047016</name>
</gene>
<comment type="caution">
    <text evidence="3">The sequence shown here is derived from an EMBL/GenBank/DDBJ whole genome shotgun (WGS) entry which is preliminary data.</text>
</comment>
<name>A0A445GBY8_GLYSO</name>
<accession>A0A445GBY8</accession>
<keyword evidence="4" id="KW-1185">Reference proteome</keyword>
<evidence type="ECO:0000256" key="2">
    <source>
        <dbReference type="SAM" id="Phobius"/>
    </source>
</evidence>
<proteinExistence type="predicted"/>
<dbReference type="AlphaFoldDB" id="A0A445GBY8"/>
<keyword evidence="2" id="KW-1133">Transmembrane helix</keyword>
<reference evidence="3 4" key="1">
    <citation type="submission" date="2018-09" db="EMBL/GenBank/DDBJ databases">
        <title>A high-quality reference genome of wild soybean provides a powerful tool to mine soybean genomes.</title>
        <authorList>
            <person name="Xie M."/>
            <person name="Chung C.Y.L."/>
            <person name="Li M.-W."/>
            <person name="Wong F.-L."/>
            <person name="Chan T.-F."/>
            <person name="Lam H.-M."/>
        </authorList>
    </citation>
    <scope>NUCLEOTIDE SEQUENCE [LARGE SCALE GENOMIC DNA]</scope>
    <source>
        <strain evidence="4">cv. W05</strain>
        <tissue evidence="3">Hypocotyl of etiolated seedlings</tissue>
    </source>
</reference>
<evidence type="ECO:0000313" key="3">
    <source>
        <dbReference type="EMBL" id="RZB58719.1"/>
    </source>
</evidence>
<keyword evidence="2" id="KW-0472">Membrane</keyword>
<protein>
    <submittedName>
        <fullName evidence="3">Uncharacterized protein</fullName>
    </submittedName>
</protein>
<feature type="transmembrane region" description="Helical" evidence="2">
    <location>
        <begin position="20"/>
        <end position="40"/>
    </location>
</feature>
<evidence type="ECO:0000313" key="4">
    <source>
        <dbReference type="Proteomes" id="UP000289340"/>
    </source>
</evidence>
<dbReference type="Proteomes" id="UP000289340">
    <property type="component" value="Chromosome 17"/>
</dbReference>
<evidence type="ECO:0000256" key="1">
    <source>
        <dbReference type="SAM" id="MobiDB-lite"/>
    </source>
</evidence>
<sequence length="83" mass="9421">MVPSFIILFPLSLHNYNNNLFVPIFLFSILKFVFLFSAFADPIHSVAEQAGQDPSCQILRSSRGLREAQGRIRGSSARRKQRP</sequence>
<organism evidence="3 4">
    <name type="scientific">Glycine soja</name>
    <name type="common">Wild soybean</name>
    <dbReference type="NCBI Taxonomy" id="3848"/>
    <lineage>
        <taxon>Eukaryota</taxon>
        <taxon>Viridiplantae</taxon>
        <taxon>Streptophyta</taxon>
        <taxon>Embryophyta</taxon>
        <taxon>Tracheophyta</taxon>
        <taxon>Spermatophyta</taxon>
        <taxon>Magnoliopsida</taxon>
        <taxon>eudicotyledons</taxon>
        <taxon>Gunneridae</taxon>
        <taxon>Pentapetalae</taxon>
        <taxon>rosids</taxon>
        <taxon>fabids</taxon>
        <taxon>Fabales</taxon>
        <taxon>Fabaceae</taxon>
        <taxon>Papilionoideae</taxon>
        <taxon>50 kb inversion clade</taxon>
        <taxon>NPAAA clade</taxon>
        <taxon>indigoferoid/millettioid clade</taxon>
        <taxon>Phaseoleae</taxon>
        <taxon>Glycine</taxon>
        <taxon>Glycine subgen. Soja</taxon>
    </lineage>
</organism>
<keyword evidence="2" id="KW-0812">Transmembrane</keyword>
<feature type="region of interest" description="Disordered" evidence="1">
    <location>
        <begin position="63"/>
        <end position="83"/>
    </location>
</feature>